<evidence type="ECO:0000313" key="1">
    <source>
        <dbReference type="EMBL" id="GFR23500.1"/>
    </source>
</evidence>
<comment type="caution">
    <text evidence="1">The sequence shown here is derived from an EMBL/GenBank/DDBJ whole genome shotgun (WGS) entry which is preliminary data.</text>
</comment>
<evidence type="ECO:0000313" key="2">
    <source>
        <dbReference type="Proteomes" id="UP000887116"/>
    </source>
</evidence>
<dbReference type="AlphaFoldDB" id="A0A8X6LVH3"/>
<sequence>MDFTIAESHSVGILPERLHKRSGNKTPHTGMLDLRRRITGHSSNIKYQLCALKFSQYLNLGLMEKVYLLLLVTWKQMGRDTDETESECIPESHVIPHHVVEQKKLYDLDCDSKLFKQQAKLFSRMQQ</sequence>
<name>A0A8X6LVH3_TRICU</name>
<keyword evidence="2" id="KW-1185">Reference proteome</keyword>
<gene>
    <name evidence="1" type="ORF">TNCT_73861</name>
</gene>
<dbReference type="Proteomes" id="UP000887116">
    <property type="component" value="Unassembled WGS sequence"/>
</dbReference>
<proteinExistence type="predicted"/>
<accession>A0A8X6LVH3</accession>
<organism evidence="1 2">
    <name type="scientific">Trichonephila clavata</name>
    <name type="common">Joro spider</name>
    <name type="synonym">Nephila clavata</name>
    <dbReference type="NCBI Taxonomy" id="2740835"/>
    <lineage>
        <taxon>Eukaryota</taxon>
        <taxon>Metazoa</taxon>
        <taxon>Ecdysozoa</taxon>
        <taxon>Arthropoda</taxon>
        <taxon>Chelicerata</taxon>
        <taxon>Arachnida</taxon>
        <taxon>Araneae</taxon>
        <taxon>Araneomorphae</taxon>
        <taxon>Entelegynae</taxon>
        <taxon>Araneoidea</taxon>
        <taxon>Nephilidae</taxon>
        <taxon>Trichonephila</taxon>
    </lineage>
</organism>
<dbReference type="EMBL" id="BMAO01018434">
    <property type="protein sequence ID" value="GFR23500.1"/>
    <property type="molecule type" value="Genomic_DNA"/>
</dbReference>
<reference evidence="1" key="1">
    <citation type="submission" date="2020-07" db="EMBL/GenBank/DDBJ databases">
        <title>Multicomponent nature underlies the extraordinary mechanical properties of spider dragline silk.</title>
        <authorList>
            <person name="Kono N."/>
            <person name="Nakamura H."/>
            <person name="Mori M."/>
            <person name="Yoshida Y."/>
            <person name="Ohtoshi R."/>
            <person name="Malay A.D."/>
            <person name="Moran D.A.P."/>
            <person name="Tomita M."/>
            <person name="Numata K."/>
            <person name="Arakawa K."/>
        </authorList>
    </citation>
    <scope>NUCLEOTIDE SEQUENCE</scope>
</reference>
<protein>
    <submittedName>
        <fullName evidence="1">Uncharacterized protein</fullName>
    </submittedName>
</protein>